<dbReference type="FunFam" id="3.40.50.1820:FF:000453">
    <property type="entry name" value="Carboxypeptidase"/>
    <property type="match status" value="1"/>
</dbReference>
<keyword evidence="2" id="KW-0732">Signal</keyword>
<gene>
    <name evidence="3" type="ORF">CASFOL_025555</name>
</gene>
<dbReference type="PANTHER" id="PTHR11802">
    <property type="entry name" value="SERINE PROTEASE FAMILY S10 SERINE CARBOXYPEPTIDASE"/>
    <property type="match status" value="1"/>
</dbReference>
<dbReference type="AlphaFoldDB" id="A0ABD3CRG7"/>
<protein>
    <recommendedName>
        <fullName evidence="5">Carboxypeptidase</fullName>
    </recommendedName>
</protein>
<keyword evidence="4" id="KW-1185">Reference proteome</keyword>
<dbReference type="PANTHER" id="PTHR11802:SF281">
    <property type="entry name" value="CARBOXYPEPTIDASE"/>
    <property type="match status" value="1"/>
</dbReference>
<evidence type="ECO:0000313" key="3">
    <source>
        <dbReference type="EMBL" id="KAL3632571.1"/>
    </source>
</evidence>
<organism evidence="3 4">
    <name type="scientific">Castilleja foliolosa</name>
    <dbReference type="NCBI Taxonomy" id="1961234"/>
    <lineage>
        <taxon>Eukaryota</taxon>
        <taxon>Viridiplantae</taxon>
        <taxon>Streptophyta</taxon>
        <taxon>Embryophyta</taxon>
        <taxon>Tracheophyta</taxon>
        <taxon>Spermatophyta</taxon>
        <taxon>Magnoliopsida</taxon>
        <taxon>eudicotyledons</taxon>
        <taxon>Gunneridae</taxon>
        <taxon>Pentapetalae</taxon>
        <taxon>asterids</taxon>
        <taxon>lamiids</taxon>
        <taxon>Lamiales</taxon>
        <taxon>Orobanchaceae</taxon>
        <taxon>Pedicularideae</taxon>
        <taxon>Castillejinae</taxon>
        <taxon>Castilleja</taxon>
    </lineage>
</organism>
<dbReference type="EMBL" id="JAVIJP010000032">
    <property type="protein sequence ID" value="KAL3632571.1"/>
    <property type="molecule type" value="Genomic_DNA"/>
</dbReference>
<evidence type="ECO:0000256" key="1">
    <source>
        <dbReference type="ARBA" id="ARBA00009431"/>
    </source>
</evidence>
<sequence>MASHTWPIVLVIICALEISVLTRVKSYYGADKISKLPGQPNVNFQQYSGYITVDDVRNISLFYYFVEAETKPASKPLVLWLSGNYGPGCSSLGFGAFIDSGPFKPSGRTLVKHNYSWNKEANMIYLDAPAGTGFSYSEDELFYTYVNDEITAINNLNFLEKWIEKFPEFKSRELYITGEGYAGHFVPQQANLIVQSKSKLMNLRGISIGNPYLEFKTDFNSRAEYMWSHGLISDSTLQQLTYICNYSKIESQKLFHENLAAECSRVNKQASDEASSSVNRNSIDLDVCSSSVSVQSQALNQMQNEWNIDVCLQSETEVYFKRSDVQKALHARAAETIYEEYSLYTNISYYDLNYKRKDIVTPTIGLLGSLVNSGIRVLVYSADQEYYIPLTGTRKLVNGLAEKTLKRNTTRPYSAWFVKGQVAGWTQEYGELLSYATIRGASHDVSWSQPERALVFFTYFLNGKPLPPVNGTI</sequence>
<dbReference type="Pfam" id="PF00450">
    <property type="entry name" value="Peptidase_S10"/>
    <property type="match status" value="1"/>
</dbReference>
<dbReference type="PRINTS" id="PR00724">
    <property type="entry name" value="CRBOXYPTASEC"/>
</dbReference>
<comment type="similarity">
    <text evidence="1">Belongs to the peptidase S10 family.</text>
</comment>
<feature type="signal peptide" evidence="2">
    <location>
        <begin position="1"/>
        <end position="22"/>
    </location>
</feature>
<feature type="chain" id="PRO_5044771796" description="Carboxypeptidase" evidence="2">
    <location>
        <begin position="23"/>
        <end position="473"/>
    </location>
</feature>
<dbReference type="Gene3D" id="3.40.50.1820">
    <property type="entry name" value="alpha/beta hydrolase"/>
    <property type="match status" value="1"/>
</dbReference>
<proteinExistence type="inferred from homology"/>
<dbReference type="Gene3D" id="3.40.50.11320">
    <property type="match status" value="1"/>
</dbReference>
<evidence type="ECO:0008006" key="5">
    <source>
        <dbReference type="Google" id="ProtNLM"/>
    </source>
</evidence>
<dbReference type="InterPro" id="IPR029058">
    <property type="entry name" value="AB_hydrolase_fold"/>
</dbReference>
<evidence type="ECO:0000256" key="2">
    <source>
        <dbReference type="SAM" id="SignalP"/>
    </source>
</evidence>
<comment type="caution">
    <text evidence="3">The sequence shown here is derived from an EMBL/GenBank/DDBJ whole genome shotgun (WGS) entry which is preliminary data.</text>
</comment>
<name>A0ABD3CRG7_9LAMI</name>
<reference evidence="4" key="1">
    <citation type="journal article" date="2024" name="IScience">
        <title>Strigolactones Initiate the Formation of Haustorium-like Structures in Castilleja.</title>
        <authorList>
            <person name="Buerger M."/>
            <person name="Peterson D."/>
            <person name="Chory J."/>
        </authorList>
    </citation>
    <scope>NUCLEOTIDE SEQUENCE [LARGE SCALE GENOMIC DNA]</scope>
</reference>
<accession>A0ABD3CRG7</accession>
<evidence type="ECO:0000313" key="4">
    <source>
        <dbReference type="Proteomes" id="UP001632038"/>
    </source>
</evidence>
<dbReference type="Proteomes" id="UP001632038">
    <property type="component" value="Unassembled WGS sequence"/>
</dbReference>
<dbReference type="InterPro" id="IPR001563">
    <property type="entry name" value="Peptidase_S10"/>
</dbReference>
<dbReference type="SUPFAM" id="SSF53474">
    <property type="entry name" value="alpha/beta-Hydrolases"/>
    <property type="match status" value="1"/>
</dbReference>
<dbReference type="Gene3D" id="6.10.250.940">
    <property type="match status" value="1"/>
</dbReference>